<dbReference type="GO" id="GO:0005524">
    <property type="term" value="F:ATP binding"/>
    <property type="evidence" value="ECO:0007669"/>
    <property type="project" value="UniProtKB-UniRule"/>
</dbReference>
<keyword evidence="3 5" id="KW-0547">Nucleotide-binding</keyword>
<dbReference type="OrthoDB" id="775260at2759"/>
<sequence length="464" mass="53751">MSRYLKYLKYLKNMAFPVQKNSVITIVGTTGVGKSKFSIDLAKAINGEIVNADSMQVYEGIDIISNKHPQEEREGVEHHVMNHVKWTEEYFIHRFTREANKAIEEIHKKGKTPIVIGGTHYYLQSLLFKNKTVGESEDFSKEKKLTDEQISILDGTTENIIRELKKVDPVIADKFHPQDRRKLRRAMEIFFYTGRKPSDIYRDQKLEELGDSSLKFNSLFFWVYSDSDVLKERLDDRVDKMMNLGALKEIEELFSVYRNLHPKPSCTNGVWQVIGFKEFLPWLEEGKTSGKLFAEGIERMKIRTRQYAKYQTKWIKKLLSVELAKEARFAYRYGGKMYLLDSTDLSNWDTNVSQVGIEIAKQFLESGPSSVAYPQAPSHLLDLLPDSAFINNLNSNKVLGSEANWKHFECPVCTDKQGNKLVAVGETNWDIHIKSRRHKRSLKYVEKKKRASEEEENTTKIQKV</sequence>
<evidence type="ECO:0000256" key="2">
    <source>
        <dbReference type="ARBA" id="ARBA00022679"/>
    </source>
</evidence>
<dbReference type="InterPro" id="IPR027417">
    <property type="entry name" value="P-loop_NTPase"/>
</dbReference>
<dbReference type="Gene3D" id="3.30.160.60">
    <property type="entry name" value="Classic Zinc Finger"/>
    <property type="match status" value="1"/>
</dbReference>
<dbReference type="PANTHER" id="PTHR11088:SF89">
    <property type="entry name" value="TRNA DIMETHYLALLYLTRANSFERASE"/>
    <property type="match status" value="1"/>
</dbReference>
<reference evidence="11" key="2">
    <citation type="journal article" date="2012" name="G3 (Bethesda)">
        <title>Pichia sorbitophila, an interspecies yeast hybrid reveals early steps of genome resolution following polyploidization.</title>
        <authorList>
            <person name="Leh Louis V."/>
            <person name="Despons L."/>
            <person name="Friedrich A."/>
            <person name="Martin T."/>
            <person name="Durrens P."/>
            <person name="Casaregola S."/>
            <person name="Neuveglise C."/>
            <person name="Fairhead C."/>
            <person name="Marck C."/>
            <person name="Cruz J.A."/>
            <person name="Straub M.L."/>
            <person name="Kugler V."/>
            <person name="Sacerdot C."/>
            <person name="Uzunov Z."/>
            <person name="Thierry A."/>
            <person name="Weiss S."/>
            <person name="Bleykasten C."/>
            <person name="De Montigny J."/>
            <person name="Jacques N."/>
            <person name="Jung P."/>
            <person name="Lemaire M."/>
            <person name="Mallet S."/>
            <person name="Morel G."/>
            <person name="Richard G.F."/>
            <person name="Sarkar A."/>
            <person name="Savel G."/>
            <person name="Schacherer J."/>
            <person name="Seret M.L."/>
            <person name="Talla E."/>
            <person name="Samson G."/>
            <person name="Jubin C."/>
            <person name="Poulain J."/>
            <person name="Vacherie B."/>
            <person name="Barbe V."/>
            <person name="Pelletier E."/>
            <person name="Sherman D.J."/>
            <person name="Westhof E."/>
            <person name="Weissenbach J."/>
            <person name="Baret P.V."/>
            <person name="Wincker P."/>
            <person name="Gaillardin C."/>
            <person name="Dujon B."/>
            <person name="Souciet J.L."/>
        </authorList>
    </citation>
    <scope>NUCLEOTIDE SEQUENCE [LARGE SCALE GENOMIC DNA]</scope>
    <source>
        <strain evidence="11">ATCC MYA-4447 / BCRC 22081 / CBS 7064 / NBRC 10061 / NRRL Y-12695</strain>
    </source>
</reference>
<comment type="function">
    <text evidence="5">Catalyzes the transfer of a dimethylallyl group onto the adenine at position 37.</text>
</comment>
<evidence type="ECO:0000256" key="7">
    <source>
        <dbReference type="RuleBase" id="RU003785"/>
    </source>
</evidence>
<evidence type="ECO:0000256" key="5">
    <source>
        <dbReference type="PIRNR" id="PIRNR039110"/>
    </source>
</evidence>
<keyword evidence="2 5" id="KW-0808">Transferase</keyword>
<keyword evidence="5 6" id="KW-0819">tRNA processing</keyword>
<dbReference type="Gene3D" id="3.40.50.300">
    <property type="entry name" value="P-loop containing nucleotide triphosphate hydrolases"/>
    <property type="match status" value="1"/>
</dbReference>
<dbReference type="GO" id="GO:0052381">
    <property type="term" value="F:tRNA dimethylallyltransferase activity"/>
    <property type="evidence" value="ECO:0007669"/>
    <property type="project" value="UniProtKB-UniRule"/>
</dbReference>
<dbReference type="OMA" id="MIATRMI"/>
<evidence type="ECO:0000313" key="10">
    <source>
        <dbReference type="EMBL" id="CCE84572.1"/>
    </source>
</evidence>
<dbReference type="EC" id="2.5.1.75" evidence="5 6"/>
<evidence type="ECO:0000313" key="11">
    <source>
        <dbReference type="Proteomes" id="UP000005222"/>
    </source>
</evidence>
<dbReference type="GO" id="GO:0005739">
    <property type="term" value="C:mitochondrion"/>
    <property type="evidence" value="ECO:0007669"/>
    <property type="project" value="TreeGrafter"/>
</dbReference>
<evidence type="ECO:0000256" key="4">
    <source>
        <dbReference type="ARBA" id="ARBA00022840"/>
    </source>
</evidence>
<protein>
    <recommendedName>
        <fullName evidence="5 6">tRNA dimethylallyltransferase</fullName>
        <ecNumber evidence="5 6">2.5.1.75</ecNumber>
    </recommendedName>
</protein>
<evidence type="ECO:0000256" key="6">
    <source>
        <dbReference type="RuleBase" id="RU003783"/>
    </source>
</evidence>
<dbReference type="Proteomes" id="UP000005222">
    <property type="component" value="Chromosome L"/>
</dbReference>
<evidence type="ECO:0000256" key="3">
    <source>
        <dbReference type="ARBA" id="ARBA00022741"/>
    </source>
</evidence>
<keyword evidence="11" id="KW-1185">Reference proteome</keyword>
<dbReference type="SUPFAM" id="SSF52540">
    <property type="entry name" value="P-loop containing nucleoside triphosphate hydrolases"/>
    <property type="match status" value="2"/>
</dbReference>
<name>G8Y7J2_PICSO</name>
<evidence type="ECO:0000313" key="9">
    <source>
        <dbReference type="EMBL" id="CCE83541.1"/>
    </source>
</evidence>
<comment type="similarity">
    <text evidence="1 5 7">Belongs to the IPP transferase family.</text>
</comment>
<evidence type="ECO:0000256" key="8">
    <source>
        <dbReference type="SAM" id="MobiDB-lite"/>
    </source>
</evidence>
<evidence type="ECO:0000256" key="1">
    <source>
        <dbReference type="ARBA" id="ARBA00005842"/>
    </source>
</evidence>
<feature type="region of interest" description="Disordered" evidence="8">
    <location>
        <begin position="444"/>
        <end position="464"/>
    </location>
</feature>
<organism evidence="10 11">
    <name type="scientific">Pichia sorbitophila (strain ATCC MYA-4447 / BCRC 22081 / CBS 7064 / NBRC 10061 / NRRL Y-12695)</name>
    <name type="common">Hybrid yeast</name>
    <dbReference type="NCBI Taxonomy" id="559304"/>
    <lineage>
        <taxon>Eukaryota</taxon>
        <taxon>Fungi</taxon>
        <taxon>Dikarya</taxon>
        <taxon>Ascomycota</taxon>
        <taxon>Saccharomycotina</taxon>
        <taxon>Pichiomycetes</taxon>
        <taxon>Debaryomycetaceae</taxon>
        <taxon>Millerozyma</taxon>
    </lineage>
</organism>
<comment type="catalytic activity">
    <reaction evidence="5 6">
        <text>adenosine(37) in tRNA + dimethylallyl diphosphate = N(6)-dimethylallyladenosine(37) in tRNA + diphosphate</text>
        <dbReference type="Rhea" id="RHEA:26482"/>
        <dbReference type="Rhea" id="RHEA-COMP:10162"/>
        <dbReference type="Rhea" id="RHEA-COMP:10375"/>
        <dbReference type="ChEBI" id="CHEBI:33019"/>
        <dbReference type="ChEBI" id="CHEBI:57623"/>
        <dbReference type="ChEBI" id="CHEBI:74411"/>
        <dbReference type="ChEBI" id="CHEBI:74415"/>
        <dbReference type="EC" id="2.5.1.75"/>
    </reaction>
</comment>
<dbReference type="EMBL" id="FO082048">
    <property type="protein sequence ID" value="CCE84572.1"/>
    <property type="molecule type" value="Genomic_DNA"/>
</dbReference>
<dbReference type="HAMAP" id="MF_00185">
    <property type="entry name" value="IPP_trans"/>
    <property type="match status" value="1"/>
</dbReference>
<dbReference type="PIRSF" id="PIRSF039110">
    <property type="entry name" value="IPP_transferase"/>
    <property type="match status" value="1"/>
</dbReference>
<dbReference type="AlphaFoldDB" id="G8Y7J2"/>
<dbReference type="FunCoup" id="G8Y7J2">
    <property type="interactions" value="1607"/>
</dbReference>
<dbReference type="InterPro" id="IPR018022">
    <property type="entry name" value="IPT"/>
</dbReference>
<gene>
    <name evidence="10" type="primary">Piso0_004119</name>
    <name evidence="9" type="ORF">GNLVRS01_PISO0K09866g</name>
    <name evidence="10" type="ORF">GNLVRS01_PISO0L09867g</name>
</gene>
<dbReference type="STRING" id="559304.G8Y7J2"/>
<keyword evidence="4 5" id="KW-0067">ATP-binding</keyword>
<dbReference type="eggNOG" id="KOG1384">
    <property type="taxonomic scope" value="Eukaryota"/>
</dbReference>
<dbReference type="InParanoid" id="G8Y7J2"/>
<dbReference type="HOGENOM" id="CLU_032616_2_3_1"/>
<dbReference type="Pfam" id="PF01715">
    <property type="entry name" value="IPPT"/>
    <property type="match status" value="1"/>
</dbReference>
<dbReference type="InterPro" id="IPR039657">
    <property type="entry name" value="Dimethylallyltransferase"/>
</dbReference>
<proteinExistence type="inferred from homology"/>
<reference evidence="10" key="1">
    <citation type="submission" date="2011-10" db="EMBL/GenBank/DDBJ databases">
        <authorList>
            <person name="Genoscope - CEA"/>
        </authorList>
    </citation>
    <scope>NUCLEOTIDE SEQUENCE</scope>
</reference>
<accession>G8Y7J2</accession>
<dbReference type="InterPro" id="IPR030666">
    <property type="entry name" value="IPP_transferase_euk"/>
</dbReference>
<dbReference type="NCBIfam" id="TIGR00174">
    <property type="entry name" value="miaA"/>
    <property type="match status" value="1"/>
</dbReference>
<keyword evidence="5" id="KW-0963">Cytoplasm</keyword>
<dbReference type="Gene3D" id="1.10.20.140">
    <property type="match status" value="1"/>
</dbReference>
<dbReference type="GO" id="GO:0006400">
    <property type="term" value="P:tRNA modification"/>
    <property type="evidence" value="ECO:0007669"/>
    <property type="project" value="TreeGrafter"/>
</dbReference>
<dbReference type="EMBL" id="FO082049">
    <property type="protein sequence ID" value="CCE83541.1"/>
    <property type="molecule type" value="Genomic_DNA"/>
</dbReference>
<dbReference type="PANTHER" id="PTHR11088">
    <property type="entry name" value="TRNA DIMETHYLALLYLTRANSFERASE"/>
    <property type="match status" value="1"/>
</dbReference>
<dbReference type="Proteomes" id="UP000005222">
    <property type="component" value="Chromosome K"/>
</dbReference>